<sequence>MRRLTHDLDPDVVRQIDARLAGVAEEHRVAVPWAIESGSRAWGFPSPDSDYDCRFFFVRPRDDYLDPWPPRDVIETPLDPVLDVNGWDLVKAVRLVANGNATVSEWLRSPIVYSGDADFRDALQVVCDSLLDLQLVGRHYLHVGEGQWARSGAPDGGDVVLKRVFYALRPAAALHWMAVHGSATPPMNLGDLFAAASPPAQVVEAVDRMVAAKAVTRELGTGRVDPAVAEWVTGQFAEAAERYDQPASTRSARREAAAAFRDLVEAWSPR</sequence>
<dbReference type="InterPro" id="IPR018775">
    <property type="entry name" value="RlaP"/>
</dbReference>
<dbReference type="RefSeq" id="WP_386051156.1">
    <property type="nucleotide sequence ID" value="NZ_JBHTKH010000002.1"/>
</dbReference>
<dbReference type="Pfam" id="PF10127">
    <property type="entry name" value="RlaP"/>
    <property type="match status" value="1"/>
</dbReference>
<organism evidence="1 2">
    <name type="scientific">Terrabacter terrigena</name>
    <dbReference type="NCBI Taxonomy" id="574718"/>
    <lineage>
        <taxon>Bacteria</taxon>
        <taxon>Bacillati</taxon>
        <taxon>Actinomycetota</taxon>
        <taxon>Actinomycetes</taxon>
        <taxon>Micrococcales</taxon>
        <taxon>Intrasporangiaceae</taxon>
        <taxon>Terrabacter</taxon>
    </lineage>
</organism>
<comment type="caution">
    <text evidence="1">The sequence shown here is derived from an EMBL/GenBank/DDBJ whole genome shotgun (WGS) entry which is preliminary data.</text>
</comment>
<dbReference type="Proteomes" id="UP001597046">
    <property type="component" value="Unassembled WGS sequence"/>
</dbReference>
<reference evidence="2" key="1">
    <citation type="journal article" date="2019" name="Int. J. Syst. Evol. Microbiol.">
        <title>The Global Catalogue of Microorganisms (GCM) 10K type strain sequencing project: providing services to taxonomists for standard genome sequencing and annotation.</title>
        <authorList>
            <consortium name="The Broad Institute Genomics Platform"/>
            <consortium name="The Broad Institute Genome Sequencing Center for Infectious Disease"/>
            <person name="Wu L."/>
            <person name="Ma J."/>
        </authorList>
    </citation>
    <scope>NUCLEOTIDE SEQUENCE [LARGE SCALE GENOMIC DNA]</scope>
    <source>
        <strain evidence="2">CCUG 57508</strain>
    </source>
</reference>
<name>A0ABW3MSK1_9MICO</name>
<dbReference type="EMBL" id="JBHTKH010000002">
    <property type="protein sequence ID" value="MFD1053568.1"/>
    <property type="molecule type" value="Genomic_DNA"/>
</dbReference>
<evidence type="ECO:0000313" key="1">
    <source>
        <dbReference type="EMBL" id="MFD1053568.1"/>
    </source>
</evidence>
<gene>
    <name evidence="1" type="ORF">ACFQ2V_04545</name>
</gene>
<evidence type="ECO:0000313" key="2">
    <source>
        <dbReference type="Proteomes" id="UP001597046"/>
    </source>
</evidence>
<protein>
    <submittedName>
        <fullName evidence="1">DNA polymerase beta superfamily protein</fullName>
    </submittedName>
</protein>
<keyword evidence="2" id="KW-1185">Reference proteome</keyword>
<proteinExistence type="predicted"/>
<accession>A0ABW3MSK1</accession>
<dbReference type="PANTHER" id="PTHR34817:SF2">
    <property type="entry name" value="NUCLEOTIDYLTRANSFERASE"/>
    <property type="match status" value="1"/>
</dbReference>
<dbReference type="PANTHER" id="PTHR34817">
    <property type="entry name" value="NUCLEOTIDYLTRANSFERASE"/>
    <property type="match status" value="1"/>
</dbReference>